<gene>
    <name evidence="1" type="ORF">POCULU_LOCUS5481</name>
</gene>
<sequence>LWSTLFSIYFVIESYIVREEAEESEVVALRHNITPTIGYASINNVSNNSVASGWAVYEIVNNWSGHVRRHIQTW</sequence>
<keyword evidence="2" id="KW-1185">Reference proteome</keyword>
<comment type="caution">
    <text evidence="1">The sequence shown here is derived from an EMBL/GenBank/DDBJ whole genome shotgun (WGS) entry which is preliminary data.</text>
</comment>
<dbReference type="EMBL" id="CAJVPJ010000849">
    <property type="protein sequence ID" value="CAG8560460.1"/>
    <property type="molecule type" value="Genomic_DNA"/>
</dbReference>
<name>A0A9N9B9N2_9GLOM</name>
<accession>A0A9N9B9N2</accession>
<dbReference type="AlphaFoldDB" id="A0A9N9B9N2"/>
<feature type="non-terminal residue" evidence="1">
    <location>
        <position position="1"/>
    </location>
</feature>
<protein>
    <submittedName>
        <fullName evidence="1">11193_t:CDS:1</fullName>
    </submittedName>
</protein>
<evidence type="ECO:0000313" key="2">
    <source>
        <dbReference type="Proteomes" id="UP000789572"/>
    </source>
</evidence>
<reference evidence="1" key="1">
    <citation type="submission" date="2021-06" db="EMBL/GenBank/DDBJ databases">
        <authorList>
            <person name="Kallberg Y."/>
            <person name="Tangrot J."/>
            <person name="Rosling A."/>
        </authorList>
    </citation>
    <scope>NUCLEOTIDE SEQUENCE</scope>
    <source>
        <strain evidence="1">IA702</strain>
    </source>
</reference>
<organism evidence="1 2">
    <name type="scientific">Paraglomus occultum</name>
    <dbReference type="NCBI Taxonomy" id="144539"/>
    <lineage>
        <taxon>Eukaryota</taxon>
        <taxon>Fungi</taxon>
        <taxon>Fungi incertae sedis</taxon>
        <taxon>Mucoromycota</taxon>
        <taxon>Glomeromycotina</taxon>
        <taxon>Glomeromycetes</taxon>
        <taxon>Paraglomerales</taxon>
        <taxon>Paraglomeraceae</taxon>
        <taxon>Paraglomus</taxon>
    </lineage>
</organism>
<evidence type="ECO:0000313" key="1">
    <source>
        <dbReference type="EMBL" id="CAG8560460.1"/>
    </source>
</evidence>
<dbReference type="Proteomes" id="UP000789572">
    <property type="component" value="Unassembled WGS sequence"/>
</dbReference>
<proteinExistence type="predicted"/>